<dbReference type="GO" id="GO:0005634">
    <property type="term" value="C:nucleus"/>
    <property type="evidence" value="ECO:0007669"/>
    <property type="project" value="UniProtKB-SubCell"/>
</dbReference>
<keyword evidence="7" id="KW-0805">Transcription regulation</keyword>
<evidence type="ECO:0000256" key="11">
    <source>
        <dbReference type="SAM" id="MobiDB-lite"/>
    </source>
</evidence>
<comment type="caution">
    <text evidence="13">The sequence shown here is derived from an EMBL/GenBank/DDBJ whole genome shotgun (WGS) entry which is preliminary data.</text>
</comment>
<evidence type="ECO:0000256" key="1">
    <source>
        <dbReference type="ARBA" id="ARBA00004123"/>
    </source>
</evidence>
<dbReference type="InterPro" id="IPR036060">
    <property type="entry name" value="Znf_C2H2C_sf"/>
</dbReference>
<evidence type="ECO:0000256" key="6">
    <source>
        <dbReference type="ARBA" id="ARBA00022853"/>
    </source>
</evidence>
<keyword evidence="4" id="KW-0863">Zinc-finger</keyword>
<evidence type="ECO:0000256" key="8">
    <source>
        <dbReference type="ARBA" id="ARBA00023163"/>
    </source>
</evidence>
<organism evidence="13 14">
    <name type="scientific">Aphis craccivora</name>
    <name type="common">Cowpea aphid</name>
    <dbReference type="NCBI Taxonomy" id="307492"/>
    <lineage>
        <taxon>Eukaryota</taxon>
        <taxon>Metazoa</taxon>
        <taxon>Ecdysozoa</taxon>
        <taxon>Arthropoda</taxon>
        <taxon>Hexapoda</taxon>
        <taxon>Insecta</taxon>
        <taxon>Pterygota</taxon>
        <taxon>Neoptera</taxon>
        <taxon>Paraneoptera</taxon>
        <taxon>Hemiptera</taxon>
        <taxon>Sternorrhyncha</taxon>
        <taxon>Aphidomorpha</taxon>
        <taxon>Aphidoidea</taxon>
        <taxon>Aphididae</taxon>
        <taxon>Aphidini</taxon>
        <taxon>Aphis</taxon>
        <taxon>Aphis</taxon>
    </lineage>
</organism>
<dbReference type="PANTHER" id="PTHR12247:SF131">
    <property type="entry name" value="LD05287P"/>
    <property type="match status" value="1"/>
</dbReference>
<dbReference type="SUPFAM" id="SSF63748">
    <property type="entry name" value="Tudor/PWWP/MBT"/>
    <property type="match status" value="3"/>
</dbReference>
<evidence type="ECO:0000259" key="12">
    <source>
        <dbReference type="PROSITE" id="PS50105"/>
    </source>
</evidence>
<dbReference type="Proteomes" id="UP000478052">
    <property type="component" value="Unassembled WGS sequence"/>
</dbReference>
<dbReference type="GO" id="GO:0045892">
    <property type="term" value="P:negative regulation of DNA-templated transcription"/>
    <property type="evidence" value="ECO:0007669"/>
    <property type="project" value="TreeGrafter"/>
</dbReference>
<dbReference type="OrthoDB" id="8188861at2759"/>
<dbReference type="Gene3D" id="1.10.150.50">
    <property type="entry name" value="Transcription Factor, Ets-1"/>
    <property type="match status" value="1"/>
</dbReference>
<dbReference type="PANTHER" id="PTHR12247">
    <property type="entry name" value="POLYCOMB GROUP PROTEIN"/>
    <property type="match status" value="1"/>
</dbReference>
<keyword evidence="9" id="KW-0539">Nucleus</keyword>
<evidence type="ECO:0000256" key="2">
    <source>
        <dbReference type="ARBA" id="ARBA00022723"/>
    </source>
</evidence>
<keyword evidence="14" id="KW-1185">Reference proteome</keyword>
<dbReference type="Gene3D" id="2.30.30.140">
    <property type="match status" value="3"/>
</dbReference>
<feature type="repeat" description="MBT" evidence="10">
    <location>
        <begin position="1025"/>
        <end position="1123"/>
    </location>
</feature>
<feature type="repeat" description="MBT" evidence="10">
    <location>
        <begin position="1247"/>
        <end position="1342"/>
    </location>
</feature>
<dbReference type="InterPro" id="IPR050548">
    <property type="entry name" value="PcG_chromatin_remod_factors"/>
</dbReference>
<keyword evidence="8" id="KW-0804">Transcription</keyword>
<dbReference type="SUPFAM" id="SSF47769">
    <property type="entry name" value="SAM/Pointed domain"/>
    <property type="match status" value="1"/>
</dbReference>
<dbReference type="SUPFAM" id="SSF103637">
    <property type="entry name" value="CCHHC domain"/>
    <property type="match status" value="1"/>
</dbReference>
<feature type="region of interest" description="Disordered" evidence="11">
    <location>
        <begin position="998"/>
        <end position="1018"/>
    </location>
</feature>
<feature type="repeat" description="MBT" evidence="10">
    <location>
        <begin position="1130"/>
        <end position="1235"/>
    </location>
</feature>
<dbReference type="CDD" id="cd20102">
    <property type="entry name" value="MBT_L3MBTL1-like_rpt2"/>
    <property type="match status" value="1"/>
</dbReference>
<evidence type="ECO:0000256" key="10">
    <source>
        <dbReference type="PROSITE-ProRule" id="PRU00459"/>
    </source>
</evidence>
<dbReference type="GO" id="GO:0003682">
    <property type="term" value="F:chromatin binding"/>
    <property type="evidence" value="ECO:0007669"/>
    <property type="project" value="TreeGrafter"/>
</dbReference>
<feature type="compositionally biased region" description="Polar residues" evidence="11">
    <location>
        <begin position="41"/>
        <end position="59"/>
    </location>
</feature>
<feature type="domain" description="SAM" evidence="12">
    <location>
        <begin position="1515"/>
        <end position="1590"/>
    </location>
</feature>
<evidence type="ECO:0000313" key="14">
    <source>
        <dbReference type="Proteomes" id="UP000478052"/>
    </source>
</evidence>
<dbReference type="PROSITE" id="PS51079">
    <property type="entry name" value="MBT"/>
    <property type="match status" value="3"/>
</dbReference>
<dbReference type="GO" id="GO:0008270">
    <property type="term" value="F:zinc ion binding"/>
    <property type="evidence" value="ECO:0007669"/>
    <property type="project" value="UniProtKB-KW"/>
</dbReference>
<dbReference type="InterPro" id="IPR002515">
    <property type="entry name" value="Znf_C2H2C"/>
</dbReference>
<comment type="subcellular location">
    <subcellularLocation>
        <location evidence="1">Nucleus</location>
    </subcellularLocation>
</comment>
<evidence type="ECO:0000256" key="3">
    <source>
        <dbReference type="ARBA" id="ARBA00022737"/>
    </source>
</evidence>
<keyword evidence="6" id="KW-0156">Chromatin regulator</keyword>
<dbReference type="GO" id="GO:0006325">
    <property type="term" value="P:chromatin organization"/>
    <property type="evidence" value="ECO:0007669"/>
    <property type="project" value="UniProtKB-KW"/>
</dbReference>
<dbReference type="InterPro" id="IPR001660">
    <property type="entry name" value="SAM"/>
</dbReference>
<keyword evidence="2" id="KW-0479">Metal-binding</keyword>
<keyword evidence="5" id="KW-0862">Zinc</keyword>
<name>A0A6G0Z8L5_APHCR</name>
<dbReference type="Pfam" id="PF02820">
    <property type="entry name" value="MBT"/>
    <property type="match status" value="3"/>
</dbReference>
<dbReference type="Pfam" id="PF00536">
    <property type="entry name" value="SAM_1"/>
    <property type="match status" value="1"/>
</dbReference>
<sequence>MPDKIMIDSNYGQKCFDKTSDNTTEFIMDLDSLKDPHELHNYSSSPLNDNSNTSGSKVTKLNESTVVKVEQKQVKYFKIGDNNDDELSKQQVPVKQMIATTSVGNTPKLVKINVHPHCINNSLDISNSTSGAKITKINESFSTKLQEQNKTENFKIRDKHDVEISKQQKPVNQIIAATSVINENNIYPHKINRTLNNSSSMTGKEVTTLNESALTKVQEQKNTEHQQKVNRNNVEISNSQIPVKRMIPISIVNSPTINVSNIRFRNSNCDVSSLLNNDNKKHGIEVITLNTSTSTNVHEEKKSVNLKNVDKIDADKYQPHEVPVKKIIKTTFVLNSPQKNQNNLIIRPNNFPFNLEKISVPKTVLSNVKILPTIMPGQIKKPISIIPSTTHINPKSSIITRIQPKLNPVDINNKGISTLNPPRFQIISSNDLKSKMVLVPPKQGKYVLTNIENGKVTNLRSFIPASPMLKPLNSIIPVTVVEKFNTIEKSINTTEKLNEKPINTIKKPNEKPINTIEKPINAIIKPNEKLINTIEKPIDTTEKPIDTIEKPIDTIEKPIDTIEKPINTIEKPKIKNIESKFVIRFKEFQNQRYKISPVRKNTYFKNLNKLFESNSYFKLKQQSSKNAFIKRLNRKRKPHIGLSNSKVVKIGSNTTEFKHNQQAKELSFNENKNLSDFDYVSEPMKHNIPHTITSKDVINNHSNVVIVSDQTNKSKINTNVKKELCPIPGFVQLAQKPDPQIKTYGQPLPVRKYGNFNTKEQKTVRLVPIGSFNQPKTILNTNIPGDGKHLYVKILKKADFNSSSSIAKVPTDQILKIIPNKVYTPKNLNINTDDGRNICYKNVSIVDPNSNSKNSTIQRLPSKQTTVKMIMPRNNSTGMHGPFVRCEYEYCDTIAYKPEMIDKMYCSPGCKNLDTKLKLATKKPDNEPQKPQENTNIFKKPIIDRKMLLAKLRSRINKRKQSLPPLQKENVLEYDLDKTEKLNNVSLKMPPPAIPLTVKSSFQKSQNKRKSSKSSGFTNSKQEIANVMSYLQHTDYIPAPKKLFDNPFPYDINPFKVGQRLEGIDPEHEALFCVMSVVEVCGYRIKLHFDGYSDIYDFWVNANCPDLFYPRWCEENSHTLQPPRNYNRPFKWTEYLKLPGITPAPKWNFPNALNTNRIENRSFYIGAKLEALDKLTRTTSKQLICVATIADILGSRIRIHFDGWTDDFDYWTDITSTNIHPVGWCDKNGRTLCAPKGYDDCKGKQPFSWTKYLNETNSEPVPEDAFFRRPLREFTNSMAIEVVDIANPSLIRIAKVVDVKGDELKILYDGFDTIYAYWIEDDSPNIHPLGWCLSTNHPIELFKVDAILWSCRVPGCTGKGNIHSTKNTHVFAKECPYEFESWKKLISGVTTKPDRIKPEDCLLSSVPSCLNLQSTDVPTKVRNKKRLKSNKMKAYNFTNPRKRTNNSSNMSKSVRARTVYKRAVEVMDELEIIRGCNDYTSYGYGSFKRPRLNAWTRHSVLHGIPIFNTTDVRKWPVKEVATFVEIVVSDNYTDDDDPSVRIKISKSFMKQEIDGDVFLMLTQQDLTDILKIPLGPALKLHNAIVVLRQRISAFDVADGSS</sequence>
<dbReference type="InterPro" id="IPR004092">
    <property type="entry name" value="Mbt"/>
</dbReference>
<reference evidence="13 14" key="1">
    <citation type="submission" date="2019-08" db="EMBL/GenBank/DDBJ databases">
        <title>Whole genome of Aphis craccivora.</title>
        <authorList>
            <person name="Voronova N.V."/>
            <person name="Shulinski R.S."/>
            <person name="Bandarenka Y.V."/>
            <person name="Zhorov D.G."/>
            <person name="Warner D."/>
        </authorList>
    </citation>
    <scope>NUCLEOTIDE SEQUENCE [LARGE SCALE GENOMIC DNA]</scope>
    <source>
        <strain evidence="13">180601</strain>
        <tissue evidence="13">Whole Body</tissue>
    </source>
</reference>
<protein>
    <submittedName>
        <fullName evidence="13">Lethal</fullName>
    </submittedName>
</protein>
<evidence type="ECO:0000256" key="4">
    <source>
        <dbReference type="ARBA" id="ARBA00022771"/>
    </source>
</evidence>
<evidence type="ECO:0000256" key="7">
    <source>
        <dbReference type="ARBA" id="ARBA00023015"/>
    </source>
</evidence>
<dbReference type="GO" id="GO:0042393">
    <property type="term" value="F:histone binding"/>
    <property type="evidence" value="ECO:0007669"/>
    <property type="project" value="TreeGrafter"/>
</dbReference>
<evidence type="ECO:0000256" key="9">
    <source>
        <dbReference type="ARBA" id="ARBA00023242"/>
    </source>
</evidence>
<keyword evidence="3" id="KW-0677">Repeat</keyword>
<gene>
    <name evidence="13" type="ORF">FWK35_00004799</name>
</gene>
<proteinExistence type="predicted"/>
<evidence type="ECO:0000256" key="5">
    <source>
        <dbReference type="ARBA" id="ARBA00022833"/>
    </source>
</evidence>
<dbReference type="PROSITE" id="PS50105">
    <property type="entry name" value="SAM_DOMAIN"/>
    <property type="match status" value="1"/>
</dbReference>
<dbReference type="PROSITE" id="PS51802">
    <property type="entry name" value="ZF_CCHHC"/>
    <property type="match status" value="1"/>
</dbReference>
<dbReference type="SMART" id="SM00561">
    <property type="entry name" value="MBT"/>
    <property type="match status" value="3"/>
</dbReference>
<feature type="region of interest" description="Disordered" evidence="11">
    <location>
        <begin position="37"/>
        <end position="59"/>
    </location>
</feature>
<dbReference type="InterPro" id="IPR013761">
    <property type="entry name" value="SAM/pointed_sf"/>
</dbReference>
<accession>A0A6G0Z8L5</accession>
<evidence type="ECO:0000313" key="13">
    <source>
        <dbReference type="EMBL" id="KAF0766981.1"/>
    </source>
</evidence>
<dbReference type="EMBL" id="VUJU01001063">
    <property type="protein sequence ID" value="KAF0766981.1"/>
    <property type="molecule type" value="Genomic_DNA"/>
</dbReference>